<protein>
    <submittedName>
        <fullName evidence="5">Glycoside hydrolase family 127 protein</fullName>
    </submittedName>
</protein>
<dbReference type="Pfam" id="PF07944">
    <property type="entry name" value="Beta-AFase-like_GH127_cat"/>
    <property type="match status" value="1"/>
</dbReference>
<dbReference type="InterPro" id="IPR049049">
    <property type="entry name" value="Beta-AFase-like_GH127_C"/>
</dbReference>
<comment type="caution">
    <text evidence="5">The sequence shown here is derived from an EMBL/GenBank/DDBJ whole genome shotgun (WGS) entry which is preliminary data.</text>
</comment>
<feature type="signal peptide" evidence="1">
    <location>
        <begin position="1"/>
        <end position="19"/>
    </location>
</feature>
<feature type="domain" description="Non-reducing end beta-L-arabinofuranosidase-like GH127 catalytic" evidence="2">
    <location>
        <begin position="39"/>
        <end position="421"/>
    </location>
</feature>
<reference evidence="5 6" key="1">
    <citation type="submission" date="2023-03" db="EMBL/GenBank/DDBJ databases">
        <title>Paludisphaera mucosa sp. nov. a novel planctomycete from northern fen.</title>
        <authorList>
            <person name="Ivanova A."/>
        </authorList>
    </citation>
    <scope>NUCLEOTIDE SEQUENCE [LARGE SCALE GENOMIC DNA]</scope>
    <source>
        <strain evidence="5 6">Pla2</strain>
    </source>
</reference>
<dbReference type="Proteomes" id="UP001216907">
    <property type="component" value="Unassembled WGS sequence"/>
</dbReference>
<dbReference type="InterPro" id="IPR049046">
    <property type="entry name" value="Beta-AFase-like_GH127_middle"/>
</dbReference>
<gene>
    <name evidence="5" type="ORF">PZE19_29280</name>
</gene>
<dbReference type="PANTHER" id="PTHR43465">
    <property type="entry name" value="DUF1680 DOMAIN PROTEIN (AFU_ORTHOLOGUE AFUA_1G08910)"/>
    <property type="match status" value="1"/>
</dbReference>
<dbReference type="Gene3D" id="2.60.120.260">
    <property type="entry name" value="Galactose-binding domain-like"/>
    <property type="match status" value="1"/>
</dbReference>
<feature type="domain" description="Non-reducing end beta-L-arabinofuranosidase-like GH127 C-terminal" evidence="4">
    <location>
        <begin position="529"/>
        <end position="640"/>
    </location>
</feature>
<dbReference type="InterPro" id="IPR008928">
    <property type="entry name" value="6-hairpin_glycosidase_sf"/>
</dbReference>
<dbReference type="Pfam" id="PF20736">
    <property type="entry name" value="Glyco_hydro127M"/>
    <property type="match status" value="1"/>
</dbReference>
<keyword evidence="5" id="KW-0378">Hydrolase</keyword>
<evidence type="ECO:0000313" key="5">
    <source>
        <dbReference type="EMBL" id="MDG3007875.1"/>
    </source>
</evidence>
<dbReference type="InterPro" id="IPR049174">
    <property type="entry name" value="Beta-AFase-like"/>
</dbReference>
<keyword evidence="6" id="KW-1185">Reference proteome</keyword>
<evidence type="ECO:0000313" key="6">
    <source>
        <dbReference type="Proteomes" id="UP001216907"/>
    </source>
</evidence>
<evidence type="ECO:0000259" key="2">
    <source>
        <dbReference type="Pfam" id="PF07944"/>
    </source>
</evidence>
<dbReference type="PANTHER" id="PTHR43465:SF2">
    <property type="entry name" value="DUF1680 DOMAIN PROTEIN (AFU_ORTHOLOGUE AFUA_1G08910)"/>
    <property type="match status" value="1"/>
</dbReference>
<dbReference type="EMBL" id="JARRAG010000002">
    <property type="protein sequence ID" value="MDG3007875.1"/>
    <property type="molecule type" value="Genomic_DNA"/>
</dbReference>
<evidence type="ECO:0000256" key="1">
    <source>
        <dbReference type="SAM" id="SignalP"/>
    </source>
</evidence>
<feature type="chain" id="PRO_5047531224" evidence="1">
    <location>
        <begin position="20"/>
        <end position="795"/>
    </location>
</feature>
<dbReference type="Pfam" id="PF20737">
    <property type="entry name" value="Glyco_hydro127C"/>
    <property type="match status" value="1"/>
</dbReference>
<evidence type="ECO:0000259" key="4">
    <source>
        <dbReference type="Pfam" id="PF20737"/>
    </source>
</evidence>
<dbReference type="InterPro" id="IPR012878">
    <property type="entry name" value="Beta-AFase-like_GH127_cat"/>
</dbReference>
<proteinExistence type="predicted"/>
<organism evidence="5 6">
    <name type="scientific">Paludisphaera mucosa</name>
    <dbReference type="NCBI Taxonomy" id="3030827"/>
    <lineage>
        <taxon>Bacteria</taxon>
        <taxon>Pseudomonadati</taxon>
        <taxon>Planctomycetota</taxon>
        <taxon>Planctomycetia</taxon>
        <taxon>Isosphaerales</taxon>
        <taxon>Isosphaeraceae</taxon>
        <taxon>Paludisphaera</taxon>
    </lineage>
</organism>
<dbReference type="RefSeq" id="WP_277864145.1">
    <property type="nucleotide sequence ID" value="NZ_JARRAG010000002.1"/>
</dbReference>
<feature type="domain" description="Non-reducing end beta-L-arabinofuranosidase-like GH127 middle" evidence="3">
    <location>
        <begin position="432"/>
        <end position="527"/>
    </location>
</feature>
<keyword evidence="1" id="KW-0732">Signal</keyword>
<dbReference type="SUPFAM" id="SSF48208">
    <property type="entry name" value="Six-hairpin glycosidases"/>
    <property type="match status" value="1"/>
</dbReference>
<sequence length="795" mass="86806">MTSLRSLACCALIGLGAVAAPARGADEPLAKLKGVPFTDVAIADAFWAPRRETNRTASIPLSLAKLAEYGNIANLDLAAKKAREGYHGPVFMDSDLYKALEAASYSLATHPDPDLDAQVDDVVARIAAAQQSDGYLDTWFTVNAPERRWTNLRDQHELYCAGHMFEAAVAHFQATGKRNFLDVAVKLADHIDATFGPGKRMGYCGHPEVELALVKLAKATGDDRYFQLARFFIESRGRKFFAEEHHEDPARYDGAYWQDDVPICDHKNIKGHAVRAAYLLSGATDVAARTGDPALLKMIRRVWRNTTEKNMYITGGIGPSAANEGFTHDYDLPNRTAYQETCASIALAQWNHRLALLYGDARYADVVERSLYNGVLAGVALDGRRFFYVNPLESDGGHHRADWFSCACCPPNVTRTLAALGGYAYAVDAEALWVNLYIQGSVKASFNGHAAVVDVETDYPWDGKVTLKPKVDGPTTFALRLRVPGWCQGATVAVDGEPVSSPPVERGYLVVARTWKPGDVATLDLPMPVRRVAANPNVEADAGRLALQRGPIVYCVEAVDNEADLASLYLPRDAAVVAEKAPDLLGGVVVLEGTARTSPDLPWDRTLYQAAPAGEPAPIRAVPYYAWDNRKPGPMKVWLPVEPQATLAGPGEKGARVSMSHVNSNCQPEAVRDGVEPASSGDQPVANCHWWPRKGTEEWVQYTWPAARTIRGAKAYWFDDAGRGECRIPASWRIEYRDGDAWKPVAATAPYGVAKDAWNAVDFAPVATDALRLVVQLQPGWAAGVHEWKVEEADD</sequence>
<dbReference type="GO" id="GO:0016787">
    <property type="term" value="F:hydrolase activity"/>
    <property type="evidence" value="ECO:0007669"/>
    <property type="project" value="UniProtKB-KW"/>
</dbReference>
<evidence type="ECO:0000259" key="3">
    <source>
        <dbReference type="Pfam" id="PF20736"/>
    </source>
</evidence>
<accession>A0ABT6FJW5</accession>
<name>A0ABT6FJW5_9BACT</name>